<dbReference type="Proteomes" id="UP001499987">
    <property type="component" value="Unassembled WGS sequence"/>
</dbReference>
<evidence type="ECO:0000313" key="2">
    <source>
        <dbReference type="EMBL" id="GAA1087528.1"/>
    </source>
</evidence>
<dbReference type="EMBL" id="BAAALD010000029">
    <property type="protein sequence ID" value="GAA1087528.1"/>
    <property type="molecule type" value="Genomic_DNA"/>
</dbReference>
<feature type="region of interest" description="Disordered" evidence="1">
    <location>
        <begin position="1"/>
        <end position="28"/>
    </location>
</feature>
<keyword evidence="3" id="KW-1185">Reference proteome</keyword>
<gene>
    <name evidence="2" type="ORF">GCM10009663_33990</name>
</gene>
<feature type="region of interest" description="Disordered" evidence="1">
    <location>
        <begin position="78"/>
        <end position="102"/>
    </location>
</feature>
<sequence length="102" mass="10643">MPGVSALAATAPKVPAPRAATATAPPSTRARIDVFFIPTPRRLTGPAPAARTHFDPQGRAPSTASAFRLASAGMMEDIGVNRSADVRHRRTGQNPNQDEVGS</sequence>
<proteinExistence type="predicted"/>
<feature type="compositionally biased region" description="Low complexity" evidence="1">
    <location>
        <begin position="8"/>
        <end position="28"/>
    </location>
</feature>
<protein>
    <submittedName>
        <fullName evidence="2">Uncharacterized protein</fullName>
    </submittedName>
</protein>
<evidence type="ECO:0000256" key="1">
    <source>
        <dbReference type="SAM" id="MobiDB-lite"/>
    </source>
</evidence>
<organism evidence="2 3">
    <name type="scientific">Kitasatospora arboriphila</name>
    <dbReference type="NCBI Taxonomy" id="258052"/>
    <lineage>
        <taxon>Bacteria</taxon>
        <taxon>Bacillati</taxon>
        <taxon>Actinomycetota</taxon>
        <taxon>Actinomycetes</taxon>
        <taxon>Kitasatosporales</taxon>
        <taxon>Streptomycetaceae</taxon>
        <taxon>Kitasatospora</taxon>
    </lineage>
</organism>
<feature type="compositionally biased region" description="Polar residues" evidence="1">
    <location>
        <begin position="92"/>
        <end position="102"/>
    </location>
</feature>
<name>A0ABN1TKN5_9ACTN</name>
<comment type="caution">
    <text evidence="2">The sequence shown here is derived from an EMBL/GenBank/DDBJ whole genome shotgun (WGS) entry which is preliminary data.</text>
</comment>
<reference evidence="2 3" key="1">
    <citation type="journal article" date="2019" name="Int. J. Syst. Evol. Microbiol.">
        <title>The Global Catalogue of Microorganisms (GCM) 10K type strain sequencing project: providing services to taxonomists for standard genome sequencing and annotation.</title>
        <authorList>
            <consortium name="The Broad Institute Genomics Platform"/>
            <consortium name="The Broad Institute Genome Sequencing Center for Infectious Disease"/>
            <person name="Wu L."/>
            <person name="Ma J."/>
        </authorList>
    </citation>
    <scope>NUCLEOTIDE SEQUENCE [LARGE SCALE GENOMIC DNA]</scope>
    <source>
        <strain evidence="2 3">JCM 13002</strain>
    </source>
</reference>
<evidence type="ECO:0000313" key="3">
    <source>
        <dbReference type="Proteomes" id="UP001499987"/>
    </source>
</evidence>
<accession>A0ABN1TKN5</accession>
<feature type="region of interest" description="Disordered" evidence="1">
    <location>
        <begin position="40"/>
        <end position="63"/>
    </location>
</feature>